<dbReference type="InterPro" id="IPR029058">
    <property type="entry name" value="AB_hydrolase_fold"/>
</dbReference>
<evidence type="ECO:0000313" key="3">
    <source>
        <dbReference type="Proteomes" id="UP000585638"/>
    </source>
</evidence>
<dbReference type="PANTHER" id="PTHR43433:SF5">
    <property type="entry name" value="AB HYDROLASE-1 DOMAIN-CONTAINING PROTEIN"/>
    <property type="match status" value="1"/>
</dbReference>
<dbReference type="Pfam" id="PF00561">
    <property type="entry name" value="Abhydrolase_1"/>
    <property type="match status" value="1"/>
</dbReference>
<dbReference type="InterPro" id="IPR000073">
    <property type="entry name" value="AB_hydrolase_1"/>
</dbReference>
<feature type="domain" description="AB hydrolase-1" evidence="1">
    <location>
        <begin position="24"/>
        <end position="150"/>
    </location>
</feature>
<dbReference type="PANTHER" id="PTHR43433">
    <property type="entry name" value="HYDROLASE, ALPHA/BETA FOLD FAMILY PROTEIN"/>
    <property type="match status" value="1"/>
</dbReference>
<dbReference type="SUPFAM" id="SSF53474">
    <property type="entry name" value="alpha/beta-Hydrolases"/>
    <property type="match status" value="1"/>
</dbReference>
<gene>
    <name evidence="2" type="ORF">BJ998_008969</name>
</gene>
<dbReference type="GO" id="GO:0003824">
    <property type="term" value="F:catalytic activity"/>
    <property type="evidence" value="ECO:0007669"/>
    <property type="project" value="UniProtKB-ARBA"/>
</dbReference>
<organism evidence="2 3">
    <name type="scientific">Kutzneria kofuensis</name>
    <dbReference type="NCBI Taxonomy" id="103725"/>
    <lineage>
        <taxon>Bacteria</taxon>
        <taxon>Bacillati</taxon>
        <taxon>Actinomycetota</taxon>
        <taxon>Actinomycetes</taxon>
        <taxon>Pseudonocardiales</taxon>
        <taxon>Pseudonocardiaceae</taxon>
        <taxon>Kutzneria</taxon>
    </lineage>
</organism>
<accession>A0A7W9NM32</accession>
<dbReference type="Proteomes" id="UP000585638">
    <property type="component" value="Unassembled WGS sequence"/>
</dbReference>
<evidence type="ECO:0000313" key="2">
    <source>
        <dbReference type="EMBL" id="MBB5897710.1"/>
    </source>
</evidence>
<dbReference type="Gene3D" id="3.40.50.1820">
    <property type="entry name" value="alpha/beta hydrolase"/>
    <property type="match status" value="1"/>
</dbReference>
<protein>
    <submittedName>
        <fullName evidence="2">Pimeloyl-ACP methyl ester carboxylesterase</fullName>
    </submittedName>
</protein>
<keyword evidence="3" id="KW-1185">Reference proteome</keyword>
<name>A0A7W9NM32_9PSEU</name>
<dbReference type="InterPro" id="IPR050471">
    <property type="entry name" value="AB_hydrolase"/>
</dbReference>
<sequence length="287" mass="29840">MTVIEVSGGRELEIVVTGPAAGTPLVFHHGTPGAARPVRAIERAVHARGLRLVTLARPGYGASTRKAGRSVFDVAADVAAVLDHLDASRCLVAGWSGGGPHSLATAAGLPDRVAGALVIAGCAPHDAVDFLAGMGEANVEEFGLAMRGEDALRPWMDRERPALLTSDPEAVANGMKTLLPPVDLPLMTAELGEDIAFQFAEGLAPGPDGWIDDDLAFVKPWGFDLARISVPTFVWHGDADLMVPFSHGQWLAGHIPGVTAHLLAGEGHLSIGVGSLDAMLDELVGTL</sequence>
<comment type="caution">
    <text evidence="2">The sequence shown here is derived from an EMBL/GenBank/DDBJ whole genome shotgun (WGS) entry which is preliminary data.</text>
</comment>
<reference evidence="2 3" key="1">
    <citation type="submission" date="2020-08" db="EMBL/GenBank/DDBJ databases">
        <title>Sequencing the genomes of 1000 actinobacteria strains.</title>
        <authorList>
            <person name="Klenk H.-P."/>
        </authorList>
    </citation>
    <scope>NUCLEOTIDE SEQUENCE [LARGE SCALE GENOMIC DNA]</scope>
    <source>
        <strain evidence="2 3">DSM 43851</strain>
    </source>
</reference>
<dbReference type="RefSeq" id="WP_184870159.1">
    <property type="nucleotide sequence ID" value="NZ_BAAAWY010000039.1"/>
</dbReference>
<dbReference type="EMBL" id="JACHIR010000003">
    <property type="protein sequence ID" value="MBB5897710.1"/>
    <property type="molecule type" value="Genomic_DNA"/>
</dbReference>
<dbReference type="AlphaFoldDB" id="A0A7W9NM32"/>
<evidence type="ECO:0000259" key="1">
    <source>
        <dbReference type="Pfam" id="PF00561"/>
    </source>
</evidence>
<proteinExistence type="predicted"/>